<dbReference type="AlphaFoldDB" id="A0A1M6LBX3"/>
<dbReference type="EMBL" id="FQYP01000015">
    <property type="protein sequence ID" value="SHJ68662.1"/>
    <property type="molecule type" value="Genomic_DNA"/>
</dbReference>
<accession>A0A1M6LBX3</accession>
<proteinExistence type="predicted"/>
<dbReference type="RefSeq" id="WP_073321889.1">
    <property type="nucleotide sequence ID" value="NZ_FQYP01000015.1"/>
</dbReference>
<evidence type="ECO:0000313" key="3">
    <source>
        <dbReference type="Proteomes" id="UP000184432"/>
    </source>
</evidence>
<protein>
    <submittedName>
        <fullName evidence="2">Putative lumazine-binding</fullName>
    </submittedName>
</protein>
<dbReference type="Pfam" id="PF12893">
    <property type="entry name" value="Lumazine_bd_2"/>
    <property type="match status" value="1"/>
</dbReference>
<feature type="chain" id="PRO_5012296813" evidence="1">
    <location>
        <begin position="21"/>
        <end position="157"/>
    </location>
</feature>
<dbReference type="SUPFAM" id="SSF54427">
    <property type="entry name" value="NTF2-like"/>
    <property type="match status" value="1"/>
</dbReference>
<dbReference type="Proteomes" id="UP000184432">
    <property type="component" value="Unassembled WGS sequence"/>
</dbReference>
<dbReference type="Gene3D" id="3.10.450.50">
    <property type="match status" value="1"/>
</dbReference>
<keyword evidence="1" id="KW-0732">Signal</keyword>
<dbReference type="STRING" id="570521.SAMN04488508_11518"/>
<dbReference type="InterPro" id="IPR032710">
    <property type="entry name" value="NTF2-like_dom_sf"/>
</dbReference>
<organism evidence="2 3">
    <name type="scientific">Aquimarina spongiae</name>
    <dbReference type="NCBI Taxonomy" id="570521"/>
    <lineage>
        <taxon>Bacteria</taxon>
        <taxon>Pseudomonadati</taxon>
        <taxon>Bacteroidota</taxon>
        <taxon>Flavobacteriia</taxon>
        <taxon>Flavobacteriales</taxon>
        <taxon>Flavobacteriaceae</taxon>
        <taxon>Aquimarina</taxon>
    </lineage>
</organism>
<sequence length="157" mass="17985">MNKFTVCIITVLLISIQSFAQDKKAKDYKEEVKATILEFFDGFHKGDTAKMKKTIDPQMVLKTVVKNKVGKIRIAQTDIDKFLGAIQNRPAEQKWDERLLSFTIEADGSIANAWTPYEFYLNDNFSHCGVNVFQLYHDGSSWRIIAIADTRKREGCN</sequence>
<gene>
    <name evidence="2" type="ORF">SAMN04488508_11518</name>
</gene>
<dbReference type="InterPro" id="IPR039437">
    <property type="entry name" value="FrzH/put_lumazine-bd"/>
</dbReference>
<keyword evidence="3" id="KW-1185">Reference proteome</keyword>
<feature type="signal peptide" evidence="1">
    <location>
        <begin position="1"/>
        <end position="20"/>
    </location>
</feature>
<reference evidence="3" key="1">
    <citation type="submission" date="2016-11" db="EMBL/GenBank/DDBJ databases">
        <authorList>
            <person name="Varghese N."/>
            <person name="Submissions S."/>
        </authorList>
    </citation>
    <scope>NUCLEOTIDE SEQUENCE [LARGE SCALE GENOMIC DNA]</scope>
    <source>
        <strain evidence="3">DSM 22623</strain>
    </source>
</reference>
<evidence type="ECO:0000313" key="2">
    <source>
        <dbReference type="EMBL" id="SHJ68662.1"/>
    </source>
</evidence>
<evidence type="ECO:0000256" key="1">
    <source>
        <dbReference type="SAM" id="SignalP"/>
    </source>
</evidence>
<name>A0A1M6LBX3_9FLAO</name>